<name>A0A1H8IH15_9ACTN</name>
<gene>
    <name evidence="2" type="ORF">SAMN05660976_08050</name>
</gene>
<keyword evidence="3" id="KW-1185">Reference proteome</keyword>
<feature type="region of interest" description="Disordered" evidence="1">
    <location>
        <begin position="47"/>
        <end position="68"/>
    </location>
</feature>
<dbReference type="RefSeq" id="WP_091105633.1">
    <property type="nucleotide sequence ID" value="NZ_FOBF01000032.1"/>
</dbReference>
<proteinExistence type="predicted"/>
<accession>A0A1H8IH15</accession>
<evidence type="ECO:0000313" key="2">
    <source>
        <dbReference type="EMBL" id="SEN67546.1"/>
    </source>
</evidence>
<reference evidence="2 3" key="1">
    <citation type="submission" date="2016-10" db="EMBL/GenBank/DDBJ databases">
        <authorList>
            <person name="de Groot N.N."/>
        </authorList>
    </citation>
    <scope>NUCLEOTIDE SEQUENCE [LARGE SCALE GENOMIC DNA]</scope>
    <source>
        <strain evidence="2 3">DSM 43357</strain>
    </source>
</reference>
<dbReference type="AlphaFoldDB" id="A0A1H8IH15"/>
<dbReference type="Proteomes" id="UP000198953">
    <property type="component" value="Unassembled WGS sequence"/>
</dbReference>
<sequence length="68" mass="7219">MRFATHLELLTHHLQEAGLNLAGRERLAAALERAGWSLTVAAAAVGGGAGSRGCRHHPGGAEVRRRLR</sequence>
<organism evidence="2 3">
    <name type="scientific">Nonomuraea pusilla</name>
    <dbReference type="NCBI Taxonomy" id="46177"/>
    <lineage>
        <taxon>Bacteria</taxon>
        <taxon>Bacillati</taxon>
        <taxon>Actinomycetota</taxon>
        <taxon>Actinomycetes</taxon>
        <taxon>Streptosporangiales</taxon>
        <taxon>Streptosporangiaceae</taxon>
        <taxon>Nonomuraea</taxon>
    </lineage>
</organism>
<dbReference type="EMBL" id="FOBF01000032">
    <property type="protein sequence ID" value="SEN67546.1"/>
    <property type="molecule type" value="Genomic_DNA"/>
</dbReference>
<evidence type="ECO:0000313" key="3">
    <source>
        <dbReference type="Proteomes" id="UP000198953"/>
    </source>
</evidence>
<protein>
    <submittedName>
        <fullName evidence="2">Uncharacterized protein</fullName>
    </submittedName>
</protein>
<evidence type="ECO:0000256" key="1">
    <source>
        <dbReference type="SAM" id="MobiDB-lite"/>
    </source>
</evidence>